<proteinExistence type="predicted"/>
<feature type="transmembrane region" description="Helical" evidence="1">
    <location>
        <begin position="16"/>
        <end position="37"/>
    </location>
</feature>
<organism evidence="2 3">
    <name type="scientific">Xanthocytophaga agilis</name>
    <dbReference type="NCBI Taxonomy" id="3048010"/>
    <lineage>
        <taxon>Bacteria</taxon>
        <taxon>Pseudomonadati</taxon>
        <taxon>Bacteroidota</taxon>
        <taxon>Cytophagia</taxon>
        <taxon>Cytophagales</taxon>
        <taxon>Rhodocytophagaceae</taxon>
        <taxon>Xanthocytophaga</taxon>
    </lineage>
</organism>
<dbReference type="RefSeq" id="WP_314516069.1">
    <property type="nucleotide sequence ID" value="NZ_JASJOU010000012.1"/>
</dbReference>
<name>A0AAE3UHT0_9BACT</name>
<sequence>MEIPHIFDEFFNETSVWFLIFMLVSFLIGYVTAWWIYRLSMRTMRKQLRRLKEEIIEGRLLESKSSEETQNQHPSAH</sequence>
<dbReference type="Proteomes" id="UP001232063">
    <property type="component" value="Unassembled WGS sequence"/>
</dbReference>
<comment type="caution">
    <text evidence="2">The sequence shown here is derived from an EMBL/GenBank/DDBJ whole genome shotgun (WGS) entry which is preliminary data.</text>
</comment>
<keyword evidence="1" id="KW-0472">Membrane</keyword>
<protein>
    <submittedName>
        <fullName evidence="2">LapA family protein</fullName>
    </submittedName>
</protein>
<evidence type="ECO:0000256" key="1">
    <source>
        <dbReference type="SAM" id="Phobius"/>
    </source>
</evidence>
<keyword evidence="3" id="KW-1185">Reference proteome</keyword>
<dbReference type="EMBL" id="JASJOU010000012">
    <property type="protein sequence ID" value="MDJ1504616.1"/>
    <property type="molecule type" value="Genomic_DNA"/>
</dbReference>
<gene>
    <name evidence="2" type="ORF">QNI22_28400</name>
</gene>
<keyword evidence="1" id="KW-1133">Transmembrane helix</keyword>
<dbReference type="AlphaFoldDB" id="A0AAE3UHT0"/>
<evidence type="ECO:0000313" key="3">
    <source>
        <dbReference type="Proteomes" id="UP001232063"/>
    </source>
</evidence>
<reference evidence="2" key="1">
    <citation type="submission" date="2023-05" db="EMBL/GenBank/DDBJ databases">
        <authorList>
            <person name="Zhang X."/>
        </authorList>
    </citation>
    <scope>NUCLEOTIDE SEQUENCE</scope>
    <source>
        <strain evidence="2">BD1B2-1</strain>
    </source>
</reference>
<keyword evidence="1" id="KW-0812">Transmembrane</keyword>
<accession>A0AAE3UHT0</accession>
<evidence type="ECO:0000313" key="2">
    <source>
        <dbReference type="EMBL" id="MDJ1504616.1"/>
    </source>
</evidence>